<feature type="compositionally biased region" description="Low complexity" evidence="10">
    <location>
        <begin position="264"/>
        <end position="283"/>
    </location>
</feature>
<feature type="region of interest" description="Disordered" evidence="10">
    <location>
        <begin position="255"/>
        <end position="292"/>
    </location>
</feature>
<evidence type="ECO:0000259" key="11">
    <source>
        <dbReference type="PROSITE" id="PS50103"/>
    </source>
</evidence>
<organism evidence="12 13">
    <name type="scientific">Drosophila kikkawai</name>
    <name type="common">Fruit fly</name>
    <dbReference type="NCBI Taxonomy" id="30033"/>
    <lineage>
        <taxon>Eukaryota</taxon>
        <taxon>Metazoa</taxon>
        <taxon>Ecdysozoa</taxon>
        <taxon>Arthropoda</taxon>
        <taxon>Hexapoda</taxon>
        <taxon>Insecta</taxon>
        <taxon>Pterygota</taxon>
        <taxon>Neoptera</taxon>
        <taxon>Endopterygota</taxon>
        <taxon>Diptera</taxon>
        <taxon>Brachycera</taxon>
        <taxon>Muscomorpha</taxon>
        <taxon>Ephydroidea</taxon>
        <taxon>Drosophilidae</taxon>
        <taxon>Drosophila</taxon>
        <taxon>Sophophora</taxon>
    </lineage>
</organism>
<evidence type="ECO:0000256" key="8">
    <source>
        <dbReference type="ARBA" id="ARBA00042384"/>
    </source>
</evidence>
<feature type="zinc finger region" description="C3H1-type" evidence="9">
    <location>
        <begin position="1"/>
        <end position="25"/>
    </location>
</feature>
<dbReference type="InterPro" id="IPR000571">
    <property type="entry name" value="Znf_CCCH"/>
</dbReference>
<evidence type="ECO:0000256" key="1">
    <source>
        <dbReference type="ARBA" id="ARBA00004335"/>
    </source>
</evidence>
<name>A0A6P4I6V2_DROKI</name>
<sequence length="370" mass="40319">MVLCRFFQQGSCRYGTKCNNEHFDVKVYLKADMESAINGKMWPFSAYGPFKDKANFPNFIEDQSFDEVRFMCYEAKRQNTFEQFHQQFNREVQEATNKMKAMLQLSPQILDTMIKIYESAEGASVTSAPQQSNNLFATAGAAPNASASLFGKPTLTTGNIFGAATGQVNNASSIFGGSMATGNTGTSIFGGPAAAAPAPNVFGQPQQQQPPQAATQAFQGGNIFAQAAAQAQVQPVNPNPFGSYPAAGGLFAQAANPNPGGLFGQAAQQQQQPQQPPSGLFSQAAGFPNQQQQLQQQQLQMQQQQQQLMMQQQQMLQQQEQHQHQQAANATPSLAYSKMEELTADEIEAFKSDQFLPGHLPFKPPPRELC</sequence>
<gene>
    <name evidence="13" type="primary">LOC108076357</name>
</gene>
<evidence type="ECO:0000256" key="2">
    <source>
        <dbReference type="ARBA" id="ARBA00022723"/>
    </source>
</evidence>
<dbReference type="AlphaFoldDB" id="A0A6P4I6V2"/>
<dbReference type="Proteomes" id="UP001652661">
    <property type="component" value="Chromosome 2L"/>
</dbReference>
<dbReference type="Pfam" id="PF18044">
    <property type="entry name" value="zf-CCCH_4"/>
    <property type="match status" value="1"/>
</dbReference>
<dbReference type="PANTHER" id="PTHR46527:SF1">
    <property type="entry name" value="NUCLEOPORIN NUP42"/>
    <property type="match status" value="1"/>
</dbReference>
<evidence type="ECO:0000256" key="9">
    <source>
        <dbReference type="PROSITE-ProRule" id="PRU00723"/>
    </source>
</evidence>
<feature type="region of interest" description="Disordered" evidence="10">
    <location>
        <begin position="351"/>
        <end position="370"/>
    </location>
</feature>
<dbReference type="GeneID" id="108076357"/>
<dbReference type="Pfam" id="PF13634">
    <property type="entry name" value="Nucleoporin_FG"/>
    <property type="match status" value="1"/>
</dbReference>
<dbReference type="PANTHER" id="PTHR46527">
    <property type="entry name" value="NUCLEOPORIN-LIKE PROTEIN 2"/>
    <property type="match status" value="1"/>
</dbReference>
<evidence type="ECO:0000256" key="3">
    <source>
        <dbReference type="ARBA" id="ARBA00022771"/>
    </source>
</evidence>
<reference evidence="13" key="2">
    <citation type="submission" date="2025-08" db="UniProtKB">
        <authorList>
            <consortium name="RefSeq"/>
        </authorList>
    </citation>
    <scope>IDENTIFICATION</scope>
    <source>
        <strain evidence="13">14028-0561.14</strain>
        <tissue evidence="13">Whole fly</tissue>
    </source>
</reference>
<keyword evidence="12" id="KW-1185">Reference proteome</keyword>
<dbReference type="GO" id="GO:0008270">
    <property type="term" value="F:zinc ion binding"/>
    <property type="evidence" value="ECO:0007669"/>
    <property type="project" value="UniProtKB-KW"/>
</dbReference>
<evidence type="ECO:0000256" key="4">
    <source>
        <dbReference type="ARBA" id="ARBA00022833"/>
    </source>
</evidence>
<dbReference type="OMA" id="CHNEHFD"/>
<comment type="function">
    <text evidence="6">Required for the export of mRNAs containing poly(A) tails from the nucleus into the cytoplasm.</text>
</comment>
<evidence type="ECO:0000256" key="6">
    <source>
        <dbReference type="ARBA" id="ARBA00037262"/>
    </source>
</evidence>
<protein>
    <recommendedName>
        <fullName evidence="7">Nucleoporin NUP42</fullName>
    </recommendedName>
    <alternativeName>
        <fullName evidence="8">Nucleoporin-like protein 2</fullName>
    </alternativeName>
</protein>
<dbReference type="InterPro" id="IPR051767">
    <property type="entry name" value="Nucleoporin_NUP42"/>
</dbReference>
<dbReference type="GO" id="GO:0031965">
    <property type="term" value="C:nuclear membrane"/>
    <property type="evidence" value="ECO:0007669"/>
    <property type="project" value="UniProtKB-SubCell"/>
</dbReference>
<evidence type="ECO:0000256" key="10">
    <source>
        <dbReference type="SAM" id="MobiDB-lite"/>
    </source>
</evidence>
<evidence type="ECO:0000313" key="13">
    <source>
        <dbReference type="RefSeq" id="XP_017024647.1"/>
    </source>
</evidence>
<evidence type="ECO:0000256" key="5">
    <source>
        <dbReference type="ARBA" id="ARBA00023242"/>
    </source>
</evidence>
<proteinExistence type="predicted"/>
<keyword evidence="2 9" id="KW-0479">Metal-binding</keyword>
<dbReference type="OrthoDB" id="20729at2759"/>
<evidence type="ECO:0000256" key="7">
    <source>
        <dbReference type="ARBA" id="ARBA00039886"/>
    </source>
</evidence>
<keyword evidence="3 9" id="KW-0863">Zinc-finger</keyword>
<comment type="subcellular location">
    <subcellularLocation>
        <location evidence="1">Nucleus membrane</location>
        <topology evidence="1">Peripheral membrane protein</topology>
        <orientation evidence="1">Cytoplasmic side</orientation>
    </subcellularLocation>
</comment>
<dbReference type="PROSITE" id="PS50103">
    <property type="entry name" value="ZF_C3H1"/>
    <property type="match status" value="1"/>
</dbReference>
<dbReference type="GO" id="GO:0005643">
    <property type="term" value="C:nuclear pore"/>
    <property type="evidence" value="ECO:0007669"/>
    <property type="project" value="UniProtKB-ARBA"/>
</dbReference>
<accession>A0A6P4I6V2</accession>
<dbReference type="InterPro" id="IPR041367">
    <property type="entry name" value="Znf-CCCH_4"/>
</dbReference>
<dbReference type="InterPro" id="IPR025574">
    <property type="entry name" value="Nucleoporin_FG_rpt"/>
</dbReference>
<feature type="domain" description="C3H1-type" evidence="11">
    <location>
        <begin position="1"/>
        <end position="25"/>
    </location>
</feature>
<reference evidence="12" key="1">
    <citation type="submission" date="2025-05" db="UniProtKB">
        <authorList>
            <consortium name="RefSeq"/>
        </authorList>
    </citation>
    <scope>NUCLEOTIDE SEQUENCE [LARGE SCALE GENOMIC DNA]</scope>
    <source>
        <strain evidence="12">14028-0561.14</strain>
    </source>
</reference>
<dbReference type="RefSeq" id="XP_017024647.1">
    <property type="nucleotide sequence ID" value="XM_017169158.3"/>
</dbReference>
<evidence type="ECO:0000313" key="12">
    <source>
        <dbReference type="Proteomes" id="UP001652661"/>
    </source>
</evidence>
<keyword evidence="5" id="KW-0539">Nucleus</keyword>
<keyword evidence="4 9" id="KW-0862">Zinc</keyword>